<dbReference type="RefSeq" id="WP_197909477.1">
    <property type="nucleotide sequence ID" value="NZ_LR593886.1"/>
</dbReference>
<dbReference type="InterPro" id="IPR052729">
    <property type="entry name" value="Acyl/Acetyltrans_Enzymes"/>
</dbReference>
<dbReference type="Pfam" id="PF00583">
    <property type="entry name" value="Acetyltransf_1"/>
    <property type="match status" value="1"/>
</dbReference>
<name>A0A6P2CTJ9_9BACT</name>
<reference evidence="2 3" key="1">
    <citation type="submission" date="2019-05" db="EMBL/GenBank/DDBJ databases">
        <authorList>
            <consortium name="Science for Life Laboratories"/>
        </authorList>
    </citation>
    <scope>NUCLEOTIDE SEQUENCE [LARGE SCALE GENOMIC DNA]</scope>
    <source>
        <strain evidence="2">Soil9</strain>
    </source>
</reference>
<evidence type="ECO:0000313" key="2">
    <source>
        <dbReference type="EMBL" id="VTR92279.1"/>
    </source>
</evidence>
<dbReference type="AlphaFoldDB" id="A0A6P2CTJ9"/>
<dbReference type="Pfam" id="PF18014">
    <property type="entry name" value="Acetyltransf_18"/>
    <property type="match status" value="1"/>
</dbReference>
<keyword evidence="3" id="KW-1185">Reference proteome</keyword>
<proteinExistence type="predicted"/>
<dbReference type="PANTHER" id="PTHR47237">
    <property type="entry name" value="SLL0310 PROTEIN"/>
    <property type="match status" value="1"/>
</dbReference>
<dbReference type="PROSITE" id="PS51186">
    <property type="entry name" value="GNAT"/>
    <property type="match status" value="1"/>
</dbReference>
<dbReference type="InterPro" id="IPR000182">
    <property type="entry name" value="GNAT_dom"/>
</dbReference>
<dbReference type="PANTHER" id="PTHR47237:SF1">
    <property type="entry name" value="SLL0310 PROTEIN"/>
    <property type="match status" value="1"/>
</dbReference>
<protein>
    <recommendedName>
        <fullName evidence="1">N-acetyltransferase domain-containing protein</fullName>
    </recommendedName>
</protein>
<accession>A0A6P2CTJ9</accession>
<evidence type="ECO:0000313" key="3">
    <source>
        <dbReference type="Proteomes" id="UP000464178"/>
    </source>
</evidence>
<dbReference type="Proteomes" id="UP000464178">
    <property type="component" value="Chromosome"/>
</dbReference>
<sequence length="293" mass="31488">MNDSSPCQANEPFRVRSIARDEMRLFFEWANGEGWNPGRFDGPCFYDADPGGMLVAELQGEPVASISCVRYPDDFGFVGHYIVRPEFRGRGLGLRLWTAGLARLAGCNVGLDGVLDQVANYERSGFRTSHHHVRYGGSVGGAPLVIPPALKLVPLDAVPFADVLAYDRDCFPVDRAVFLRGWIAQPESVALGALRGGALAGFGIARAAVTGHKIGPLFADDVQVAEVLLLGLAKEVGGPVVIDVPDTSVQAYAEPLVQGLGMTEVFRCARMYTRGRPAMADHKVFGNTSLELG</sequence>
<dbReference type="Gene3D" id="3.40.630.30">
    <property type="match status" value="1"/>
</dbReference>
<dbReference type="InterPro" id="IPR016181">
    <property type="entry name" value="Acyl_CoA_acyltransferase"/>
</dbReference>
<dbReference type="GO" id="GO:0016747">
    <property type="term" value="F:acyltransferase activity, transferring groups other than amino-acyl groups"/>
    <property type="evidence" value="ECO:0007669"/>
    <property type="project" value="InterPro"/>
</dbReference>
<keyword evidence="2" id="KW-0808">Transferase</keyword>
<organism evidence="2 3">
    <name type="scientific">Gemmata massiliana</name>
    <dbReference type="NCBI Taxonomy" id="1210884"/>
    <lineage>
        <taxon>Bacteria</taxon>
        <taxon>Pseudomonadati</taxon>
        <taxon>Planctomycetota</taxon>
        <taxon>Planctomycetia</taxon>
        <taxon>Gemmatales</taxon>
        <taxon>Gemmataceae</taxon>
        <taxon>Gemmata</taxon>
    </lineage>
</organism>
<dbReference type="SUPFAM" id="SSF55729">
    <property type="entry name" value="Acyl-CoA N-acyltransferases (Nat)"/>
    <property type="match status" value="1"/>
</dbReference>
<dbReference type="Gene3D" id="3.40.630.90">
    <property type="match status" value="1"/>
</dbReference>
<dbReference type="KEGG" id="gms:SOIL9_54350"/>
<gene>
    <name evidence="2" type="ORF">SOIL9_54350</name>
</gene>
<evidence type="ECO:0000259" key="1">
    <source>
        <dbReference type="PROSITE" id="PS51186"/>
    </source>
</evidence>
<dbReference type="CDD" id="cd04301">
    <property type="entry name" value="NAT_SF"/>
    <property type="match status" value="1"/>
</dbReference>
<feature type="domain" description="N-acetyltransferase" evidence="1">
    <location>
        <begin position="13"/>
        <end position="153"/>
    </location>
</feature>
<dbReference type="InterPro" id="IPR041496">
    <property type="entry name" value="YitH/HolE_GNAT"/>
</dbReference>
<dbReference type="EMBL" id="LR593886">
    <property type="protein sequence ID" value="VTR92279.1"/>
    <property type="molecule type" value="Genomic_DNA"/>
</dbReference>